<evidence type="ECO:0000313" key="1">
    <source>
        <dbReference type="EMBL" id="KJV06981.1"/>
    </source>
</evidence>
<accession>A0A0F3IJV1</accession>
<organism evidence="1 2">
    <name type="scientific">Methylocucumis oryzae</name>
    <dbReference type="NCBI Taxonomy" id="1632867"/>
    <lineage>
        <taxon>Bacteria</taxon>
        <taxon>Pseudomonadati</taxon>
        <taxon>Pseudomonadota</taxon>
        <taxon>Gammaproteobacteria</taxon>
        <taxon>Methylococcales</taxon>
        <taxon>Methylococcaceae</taxon>
        <taxon>Methylocucumis</taxon>
    </lineage>
</organism>
<dbReference type="AlphaFoldDB" id="A0A0F3IJV1"/>
<comment type="caution">
    <text evidence="1">The sequence shown here is derived from an EMBL/GenBank/DDBJ whole genome shotgun (WGS) entry which is preliminary data.</text>
</comment>
<dbReference type="Proteomes" id="UP000033684">
    <property type="component" value="Unassembled WGS sequence"/>
</dbReference>
<keyword evidence="2" id="KW-1185">Reference proteome</keyword>
<protein>
    <submittedName>
        <fullName evidence="1">Uncharacterized protein</fullName>
    </submittedName>
</protein>
<sequence length="63" mass="7133">HQDCFCAHFMARASFSVLGRRALYERLCGNLVVDMTKTCEDLAWHPITPGRNALLTTVARVLR</sequence>
<feature type="non-terminal residue" evidence="1">
    <location>
        <position position="1"/>
    </location>
</feature>
<reference evidence="1 2" key="2">
    <citation type="journal article" date="2016" name="Microb. Ecol.">
        <title>Genome Characteristics of a Novel Type I Methanotroph (Sn10-6) Isolated from a Flooded Indian Rice Field.</title>
        <authorList>
            <person name="Rahalkar M.C."/>
            <person name="Pandit P.S."/>
            <person name="Dhakephalkar P.K."/>
            <person name="Pore S."/>
            <person name="Arora P."/>
            <person name="Kapse N."/>
        </authorList>
    </citation>
    <scope>NUCLEOTIDE SEQUENCE [LARGE SCALE GENOMIC DNA]</scope>
    <source>
        <strain evidence="1 2">Sn10-6</strain>
    </source>
</reference>
<evidence type="ECO:0000313" key="2">
    <source>
        <dbReference type="Proteomes" id="UP000033684"/>
    </source>
</evidence>
<dbReference type="EMBL" id="LAJX01000070">
    <property type="protein sequence ID" value="KJV06981.1"/>
    <property type="molecule type" value="Genomic_DNA"/>
</dbReference>
<reference evidence="2" key="1">
    <citation type="submission" date="2015-03" db="EMBL/GenBank/DDBJ databases">
        <title>Draft genome sequence of a novel methanotroph (Sn10-6) isolated from flooded ricefield rhizosphere in India.</title>
        <authorList>
            <person name="Pandit P.S."/>
            <person name="Pore S.D."/>
            <person name="Arora P."/>
            <person name="Kapse N.G."/>
            <person name="Dhakephalkar P.K."/>
            <person name="Rahalkar M.C."/>
        </authorList>
    </citation>
    <scope>NUCLEOTIDE SEQUENCE [LARGE SCALE GENOMIC DNA]</scope>
    <source>
        <strain evidence="2">Sn10-6</strain>
    </source>
</reference>
<proteinExistence type="predicted"/>
<name>A0A0F3IJV1_9GAMM</name>
<gene>
    <name evidence="1" type="ORF">VZ94_07655</name>
</gene>